<dbReference type="AlphaFoldDB" id="A0A939PBQ5"/>
<feature type="transmembrane region" description="Helical" evidence="1">
    <location>
        <begin position="135"/>
        <end position="158"/>
    </location>
</feature>
<comment type="caution">
    <text evidence="3">The sequence shown here is derived from an EMBL/GenBank/DDBJ whole genome shotgun (WGS) entry which is preliminary data.</text>
</comment>
<feature type="transmembrane region" description="Helical" evidence="1">
    <location>
        <begin position="170"/>
        <end position="190"/>
    </location>
</feature>
<dbReference type="Pfam" id="PF04892">
    <property type="entry name" value="VanZ"/>
    <property type="match status" value="1"/>
</dbReference>
<keyword evidence="1" id="KW-0472">Membrane</keyword>
<feature type="transmembrane region" description="Helical" evidence="1">
    <location>
        <begin position="39"/>
        <end position="59"/>
    </location>
</feature>
<dbReference type="RefSeq" id="WP_208254268.1">
    <property type="nucleotide sequence ID" value="NZ_JAGEOJ010000002.1"/>
</dbReference>
<protein>
    <submittedName>
        <fullName evidence="3">VanZ family protein</fullName>
    </submittedName>
</protein>
<keyword evidence="1" id="KW-0812">Transmembrane</keyword>
<evidence type="ECO:0000259" key="2">
    <source>
        <dbReference type="Pfam" id="PF04892"/>
    </source>
</evidence>
<gene>
    <name evidence="3" type="ORF">J4573_06245</name>
</gene>
<dbReference type="PANTHER" id="PTHR36834">
    <property type="entry name" value="MEMBRANE PROTEIN-RELATED"/>
    <property type="match status" value="1"/>
</dbReference>
<dbReference type="PANTHER" id="PTHR36834:SF1">
    <property type="entry name" value="INTEGRAL MEMBRANE PROTEIN"/>
    <property type="match status" value="1"/>
</dbReference>
<dbReference type="InterPro" id="IPR053150">
    <property type="entry name" value="Teicoplanin_resist-assoc"/>
</dbReference>
<dbReference type="EMBL" id="JAGEOJ010000002">
    <property type="protein sequence ID" value="MBO2446684.1"/>
    <property type="molecule type" value="Genomic_DNA"/>
</dbReference>
<proteinExistence type="predicted"/>
<reference evidence="3" key="1">
    <citation type="submission" date="2021-03" db="EMBL/GenBank/DDBJ databases">
        <authorList>
            <person name="Kanchanasin P."/>
            <person name="Saeng-In P."/>
            <person name="Phongsopitanun W."/>
            <person name="Yuki M."/>
            <person name="Kudo T."/>
            <person name="Ohkuma M."/>
            <person name="Tanasupawat S."/>
        </authorList>
    </citation>
    <scope>NUCLEOTIDE SEQUENCE</scope>
    <source>
        <strain evidence="3">GKU 128</strain>
    </source>
</reference>
<name>A0A939PBQ5_9ACTN</name>
<keyword evidence="4" id="KW-1185">Reference proteome</keyword>
<evidence type="ECO:0000313" key="3">
    <source>
        <dbReference type="EMBL" id="MBO2446684.1"/>
    </source>
</evidence>
<feature type="transmembrane region" description="Helical" evidence="1">
    <location>
        <begin position="6"/>
        <end position="27"/>
    </location>
</feature>
<dbReference type="Proteomes" id="UP000669179">
    <property type="component" value="Unassembled WGS sequence"/>
</dbReference>
<keyword evidence="1" id="KW-1133">Transmembrane helix</keyword>
<dbReference type="InterPro" id="IPR006976">
    <property type="entry name" value="VanZ-like"/>
</dbReference>
<feature type="transmembrane region" description="Helical" evidence="1">
    <location>
        <begin position="210"/>
        <end position="234"/>
    </location>
</feature>
<feature type="transmembrane region" description="Helical" evidence="1">
    <location>
        <begin position="295"/>
        <end position="320"/>
    </location>
</feature>
<feature type="transmembrane region" description="Helical" evidence="1">
    <location>
        <begin position="109"/>
        <end position="128"/>
    </location>
</feature>
<evidence type="ECO:0000313" key="4">
    <source>
        <dbReference type="Proteomes" id="UP000669179"/>
    </source>
</evidence>
<accession>A0A939PBQ5</accession>
<organism evidence="3 4">
    <name type="scientific">Actinomadura barringtoniae</name>
    <dbReference type="NCBI Taxonomy" id="1427535"/>
    <lineage>
        <taxon>Bacteria</taxon>
        <taxon>Bacillati</taxon>
        <taxon>Actinomycetota</taxon>
        <taxon>Actinomycetes</taxon>
        <taxon>Streptosporangiales</taxon>
        <taxon>Thermomonosporaceae</taxon>
        <taxon>Actinomadura</taxon>
    </lineage>
</organism>
<feature type="domain" description="VanZ-like" evidence="2">
    <location>
        <begin position="48"/>
        <end position="187"/>
    </location>
</feature>
<sequence length="356" mass="38358">MEGYAISIALAFVVFPFVALVALFPYVAAQYRRRGRLGFGQALLASGFAVYVVGLVLLVNLPIPNFSGGFCATRASHANLHWFQTFDDMRHWARRDGGKLMLGNPALEVRVLNVALFVPLGMFLRHLFGRGVMMTVLIGFLVSLAIELTQLTAVWGLFPCSWRSFDVDDLWSNTLGALVGALAAPVLRLVPGQVDKAPEVARPVTAWRRLLGMACDGVLVVIIGQGLLIAVSLAEYYLGDGSFADKTVHRLEPLLGWWVPGGLLLVLVPLLNGGRSPGQWAVMLRPVPSSWWRRLVQVAAGPVLLLAVVDTVLVVVLLVVNGVAAFFGDHRGVSGSIAGVRFADARDPEAAGRDAS</sequence>
<evidence type="ECO:0000256" key="1">
    <source>
        <dbReference type="SAM" id="Phobius"/>
    </source>
</evidence>
<feature type="transmembrane region" description="Helical" evidence="1">
    <location>
        <begin position="254"/>
        <end position="274"/>
    </location>
</feature>